<dbReference type="Pfam" id="PF00440">
    <property type="entry name" value="TetR_N"/>
    <property type="match status" value="1"/>
</dbReference>
<comment type="caution">
    <text evidence="4">The sequence shown here is derived from an EMBL/GenBank/DDBJ whole genome shotgun (WGS) entry which is preliminary data.</text>
</comment>
<dbReference type="EMBL" id="JACMSE010000002">
    <property type="protein sequence ID" value="MBC2888651.1"/>
    <property type="molecule type" value="Genomic_DNA"/>
</dbReference>
<organism evidence="4 5">
    <name type="scientific">Gordonibacter massiliensis</name>
    <name type="common">ex Traore et al. 2017</name>
    <dbReference type="NCBI Taxonomy" id="1841863"/>
    <lineage>
        <taxon>Bacteria</taxon>
        <taxon>Bacillati</taxon>
        <taxon>Actinomycetota</taxon>
        <taxon>Coriobacteriia</taxon>
        <taxon>Eggerthellales</taxon>
        <taxon>Eggerthellaceae</taxon>
        <taxon>Gordonibacter</taxon>
    </lineage>
</organism>
<dbReference type="RefSeq" id="WP_185904597.1">
    <property type="nucleotide sequence ID" value="NZ_JAASIO010000013.1"/>
</dbReference>
<dbReference type="InterPro" id="IPR001647">
    <property type="entry name" value="HTH_TetR"/>
</dbReference>
<sequence length="198" mass="21788">MRSDDRRVVRTRKAIREAFLNLLRSEDYDRVTITAVAREADIDRKTFYLHYDSVDDVLDEFIRERAEQMVASLREESLAQGGGVDVADLFARLSVALVQDYSITENMVRHVSPEKLLSKVEGPLTEAIVECDALGLASAMGPYLSFGVSFLCGGLLSAYRHWLAIDSDMPLENLAALTSAAILAGVEGFLQGASVEAK</sequence>
<evidence type="ECO:0000313" key="4">
    <source>
        <dbReference type="EMBL" id="MBC2888651.1"/>
    </source>
</evidence>
<dbReference type="PANTHER" id="PTHR43479:SF7">
    <property type="entry name" value="TETR-FAMILY TRANSCRIPTIONAL REGULATOR"/>
    <property type="match status" value="1"/>
</dbReference>
<feature type="DNA-binding region" description="H-T-H motif" evidence="2">
    <location>
        <begin position="32"/>
        <end position="51"/>
    </location>
</feature>
<dbReference type="AlphaFoldDB" id="A0A842JDT7"/>
<protein>
    <submittedName>
        <fullName evidence="4">TetR/AcrR family transcriptional regulator</fullName>
    </submittedName>
</protein>
<gene>
    <name evidence="4" type="ORF">H7313_04715</name>
</gene>
<evidence type="ECO:0000256" key="2">
    <source>
        <dbReference type="PROSITE-ProRule" id="PRU00335"/>
    </source>
</evidence>
<proteinExistence type="predicted"/>
<dbReference type="InterPro" id="IPR009057">
    <property type="entry name" value="Homeodomain-like_sf"/>
</dbReference>
<dbReference type="Gene3D" id="1.10.357.10">
    <property type="entry name" value="Tetracycline Repressor, domain 2"/>
    <property type="match status" value="1"/>
</dbReference>
<keyword evidence="5" id="KW-1185">Reference proteome</keyword>
<evidence type="ECO:0000256" key="1">
    <source>
        <dbReference type="ARBA" id="ARBA00023125"/>
    </source>
</evidence>
<feature type="domain" description="HTH tetR-type" evidence="3">
    <location>
        <begin position="9"/>
        <end position="69"/>
    </location>
</feature>
<dbReference type="PROSITE" id="PS50977">
    <property type="entry name" value="HTH_TETR_2"/>
    <property type="match status" value="1"/>
</dbReference>
<dbReference type="GO" id="GO:0003677">
    <property type="term" value="F:DNA binding"/>
    <property type="evidence" value="ECO:0007669"/>
    <property type="project" value="UniProtKB-UniRule"/>
</dbReference>
<evidence type="ECO:0000313" key="5">
    <source>
        <dbReference type="Proteomes" id="UP000587396"/>
    </source>
</evidence>
<keyword evidence="1 2" id="KW-0238">DNA-binding</keyword>
<dbReference type="Proteomes" id="UP000587396">
    <property type="component" value="Unassembled WGS sequence"/>
</dbReference>
<evidence type="ECO:0000259" key="3">
    <source>
        <dbReference type="PROSITE" id="PS50977"/>
    </source>
</evidence>
<accession>A0A842JDT7</accession>
<name>A0A842JDT7_9ACTN</name>
<reference evidence="4 5" key="1">
    <citation type="submission" date="2020-08" db="EMBL/GenBank/DDBJ databases">
        <authorList>
            <person name="Liu C."/>
            <person name="Sun Q."/>
        </authorList>
    </citation>
    <scope>NUCLEOTIDE SEQUENCE [LARGE SCALE GENOMIC DNA]</scope>
    <source>
        <strain evidence="4 5">N22</strain>
    </source>
</reference>
<dbReference type="InterPro" id="IPR050624">
    <property type="entry name" value="HTH-type_Tx_Regulator"/>
</dbReference>
<dbReference type="PANTHER" id="PTHR43479">
    <property type="entry name" value="ACREF/ENVCD OPERON REPRESSOR-RELATED"/>
    <property type="match status" value="1"/>
</dbReference>
<dbReference type="SUPFAM" id="SSF46689">
    <property type="entry name" value="Homeodomain-like"/>
    <property type="match status" value="1"/>
</dbReference>